<evidence type="ECO:0000256" key="3">
    <source>
        <dbReference type="ARBA" id="ARBA00022630"/>
    </source>
</evidence>
<evidence type="ECO:0000256" key="4">
    <source>
        <dbReference type="ARBA" id="ARBA00022723"/>
    </source>
</evidence>
<keyword evidence="6" id="KW-0805">Transcription regulation</keyword>
<dbReference type="CDD" id="cd12148">
    <property type="entry name" value="fungal_TF_MHR"/>
    <property type="match status" value="1"/>
</dbReference>
<feature type="region of interest" description="Disordered" evidence="10">
    <location>
        <begin position="372"/>
        <end position="392"/>
    </location>
</feature>
<dbReference type="KEGG" id="trg:TRUGW13939_03443"/>
<name>A0A7H8QR22_TALRU</name>
<dbReference type="GO" id="GO:0008270">
    <property type="term" value="F:zinc ion binding"/>
    <property type="evidence" value="ECO:0007669"/>
    <property type="project" value="InterPro"/>
</dbReference>
<organism evidence="12 13">
    <name type="scientific">Talaromyces rugulosus</name>
    <name type="common">Penicillium rugulosum</name>
    <dbReference type="NCBI Taxonomy" id="121627"/>
    <lineage>
        <taxon>Eukaryota</taxon>
        <taxon>Fungi</taxon>
        <taxon>Dikarya</taxon>
        <taxon>Ascomycota</taxon>
        <taxon>Pezizomycotina</taxon>
        <taxon>Eurotiomycetes</taxon>
        <taxon>Eurotiomycetidae</taxon>
        <taxon>Eurotiales</taxon>
        <taxon>Trichocomaceae</taxon>
        <taxon>Talaromyces</taxon>
        <taxon>Talaromyces sect. Islandici</taxon>
    </lineage>
</organism>
<dbReference type="InterPro" id="IPR036188">
    <property type="entry name" value="FAD/NAD-bd_sf"/>
</dbReference>
<dbReference type="PROSITE" id="PS50048">
    <property type="entry name" value="ZN2_CY6_FUNGAL_2"/>
    <property type="match status" value="1"/>
</dbReference>
<feature type="domain" description="Zn(2)-C6 fungal-type" evidence="11">
    <location>
        <begin position="608"/>
        <end position="637"/>
    </location>
</feature>
<dbReference type="PANTHER" id="PTHR42877:SF10">
    <property type="entry name" value="L-ORNITHINE N(5)-OXYGENASE"/>
    <property type="match status" value="1"/>
</dbReference>
<comment type="similarity">
    <text evidence="2">Belongs to the FAD-binding monooxygenase family.</text>
</comment>
<dbReference type="Pfam" id="PF00172">
    <property type="entry name" value="Zn_clus"/>
    <property type="match status" value="1"/>
</dbReference>
<evidence type="ECO:0000256" key="8">
    <source>
        <dbReference type="ARBA" id="ARBA00023163"/>
    </source>
</evidence>
<dbReference type="InterPro" id="IPR007219">
    <property type="entry name" value="XnlR_reg_dom"/>
</dbReference>
<accession>A0A7H8QR22</accession>
<evidence type="ECO:0000256" key="7">
    <source>
        <dbReference type="ARBA" id="ARBA00023125"/>
    </source>
</evidence>
<dbReference type="OrthoDB" id="3971593at2759"/>
<keyword evidence="9" id="KW-0539">Nucleus</keyword>
<protein>
    <recommendedName>
        <fullName evidence="11">Zn(2)-C6 fungal-type domain-containing protein</fullName>
    </recommendedName>
</protein>
<evidence type="ECO:0000256" key="6">
    <source>
        <dbReference type="ARBA" id="ARBA00023015"/>
    </source>
</evidence>
<dbReference type="GeneID" id="55990948"/>
<dbReference type="Proteomes" id="UP000509510">
    <property type="component" value="Chromosome II"/>
</dbReference>
<evidence type="ECO:0000313" key="12">
    <source>
        <dbReference type="EMBL" id="QKX56342.1"/>
    </source>
</evidence>
<keyword evidence="4" id="KW-0479">Metal-binding</keyword>
<dbReference type="GO" id="GO:0003677">
    <property type="term" value="F:DNA binding"/>
    <property type="evidence" value="ECO:0007669"/>
    <property type="project" value="UniProtKB-KW"/>
</dbReference>
<keyword evidence="13" id="KW-1185">Reference proteome</keyword>
<dbReference type="EMBL" id="CP055899">
    <property type="protein sequence ID" value="QKX56342.1"/>
    <property type="molecule type" value="Genomic_DNA"/>
</dbReference>
<evidence type="ECO:0000313" key="13">
    <source>
        <dbReference type="Proteomes" id="UP000509510"/>
    </source>
</evidence>
<dbReference type="PROSITE" id="PS00463">
    <property type="entry name" value="ZN2_CY6_FUNGAL_1"/>
    <property type="match status" value="1"/>
</dbReference>
<evidence type="ECO:0000259" key="11">
    <source>
        <dbReference type="PROSITE" id="PS50048"/>
    </source>
</evidence>
<dbReference type="InterPro" id="IPR036864">
    <property type="entry name" value="Zn2-C6_fun-type_DNA-bd_sf"/>
</dbReference>
<dbReference type="GO" id="GO:0000981">
    <property type="term" value="F:DNA-binding transcription factor activity, RNA polymerase II-specific"/>
    <property type="evidence" value="ECO:0007669"/>
    <property type="project" value="InterPro"/>
</dbReference>
<dbReference type="PANTHER" id="PTHR42877">
    <property type="entry name" value="L-ORNITHINE N(5)-MONOOXYGENASE-RELATED"/>
    <property type="match status" value="1"/>
</dbReference>
<dbReference type="RefSeq" id="XP_035342520.1">
    <property type="nucleotide sequence ID" value="XM_035486627.1"/>
</dbReference>
<dbReference type="SMART" id="SM00906">
    <property type="entry name" value="Fungal_trans"/>
    <property type="match status" value="1"/>
</dbReference>
<evidence type="ECO:0000256" key="1">
    <source>
        <dbReference type="ARBA" id="ARBA00001974"/>
    </source>
</evidence>
<evidence type="ECO:0000256" key="10">
    <source>
        <dbReference type="SAM" id="MobiDB-lite"/>
    </source>
</evidence>
<dbReference type="SUPFAM" id="SSF57701">
    <property type="entry name" value="Zn2/Cys6 DNA-binding domain"/>
    <property type="match status" value="1"/>
</dbReference>
<keyword evidence="5" id="KW-0274">FAD</keyword>
<keyword evidence="8" id="KW-0804">Transcription</keyword>
<dbReference type="Gene3D" id="3.50.50.60">
    <property type="entry name" value="FAD/NAD(P)-binding domain"/>
    <property type="match status" value="3"/>
</dbReference>
<dbReference type="SMART" id="SM00066">
    <property type="entry name" value="GAL4"/>
    <property type="match status" value="1"/>
</dbReference>
<reference evidence="13" key="1">
    <citation type="submission" date="2020-06" db="EMBL/GenBank/DDBJ databases">
        <title>A chromosome-scale genome assembly of Talaromyces rugulosus W13939.</title>
        <authorList>
            <person name="Wang B."/>
            <person name="Guo L."/>
            <person name="Ye K."/>
            <person name="Wang L."/>
        </authorList>
    </citation>
    <scope>NUCLEOTIDE SEQUENCE [LARGE SCALE GENOMIC DNA]</scope>
    <source>
        <strain evidence="13">W13939</strain>
    </source>
</reference>
<evidence type="ECO:0000256" key="2">
    <source>
        <dbReference type="ARBA" id="ARBA00010139"/>
    </source>
</evidence>
<proteinExistence type="inferred from homology"/>
<dbReference type="Pfam" id="PF13450">
    <property type="entry name" value="NAD_binding_8"/>
    <property type="match status" value="1"/>
</dbReference>
<dbReference type="InterPro" id="IPR051209">
    <property type="entry name" value="FAD-bind_Monooxygenase_sf"/>
</dbReference>
<dbReference type="SUPFAM" id="SSF51905">
    <property type="entry name" value="FAD/NAD(P)-binding domain"/>
    <property type="match status" value="2"/>
</dbReference>
<sequence length="1307" mass="147604">MASIRRQSAYTKNAYTYYPVVIVGAGESGIAMGCQLKEVLGFDQFRIFDRQSGIGGTWWINRYPGVACDIPAICYSFSFAQNPNWTSAHPPGSEIAEYLANVCAKYEIVDKIQLHTEVRELRWLEEEEEWQITLAYLVPGAGDWSELDRRNKVAADGENSIYIATEIVRSKIAISAVGGLVEPNMIPKDIPGWDGFEGDIIHTAKWKEDVDVTGKEVVVLGSGASAAQVVSGLVRDPYDVKSVTQLMRTPPWVRPFKDDPESTRRWKKYAPPLMRNVPGLMRMVRFLFFVVIERQFFTTFANTDYTRKHRPGMEEISRQYMRKLAPSKYFDILEPNYTLGCKRRVIGGEWYRSLHHPKVELTSRRLKSVQARSVTLGPQQYPPQEGKETADDEDVQLPADVIVLANGYRTNEWLHPLCVVGKDGQNLHDLWEQRGGPQAYLGIAMDKFPNFFMIFGPNMATGHTSVILASENAVQYSLKFIKPILDGSVSTWEVKEEAEREWTEKVQNELKHTTFLSGCTSWYTKANGWNSTVYPFSQVDYMLRSMFPVWRHWDVKLTPEEMASESPHPNGSSPPATVATPDGDPKRKAESQSGTHIRAKRNRYISIACNECKRRKIKCNGQVPCQRCGHLNLECLYAPNCCNGNFKESDEYRSMKDQIGTLEGQVNTLFSKLNELSSQRASPLDSAPFEPFTGNSAHAESLSPAQALPASLNRMRSKHPRFHGPTSSAFNFDVARSSLEHMGIAPNEDAMHDDLTPIPPETPQLDLNQATTSQIVAMFPSKDPIWFIRREEAIRLCKVYEEEIGLMYPIFDIDKVIARTNLLYHFLEAAHRTGFAKRHVPGLDGVQDDDTLNLKMILATTLVLEGNGQSNLAQRLFENVKPIFYAKMLEPVDVKSVQLLTIVATYYFHTYNDIMSYRIIGLAARMCLELGLHRRDAIMKTFPVEADWPRITRLFWSVYSLDRRWSFGTGLPFVIQDDDIDPSLPEPDDSLPYLRSMVAYGRLSSKIWYSGLGYEGSTDVKREEIGFLDYQVCQWYKHVPESVMLPSDSTSNGNPTSRPVSRGMQRLRVLLYLRMNHLRILIFRPVLHSSSSIVEHRNYAQTVVDIAKDTIRVLTRLNQTSDIYKTQQICFNYFLVAALAVLFLAVCHAPTEFNEQARDEFYMALNLVSEFTTKSYISKRLWNTIKGVRRIAEKLGVFGRNIGTDGNDPHSNAAVAMAGLAGHPIEDMSVYEGLGPISELGNSPMNGLQMSHELTNLFEAVGASGSFGPDNFNTFVPHDTDIQNSGEGLAGVLSSDAEFSRVLRNLM</sequence>
<evidence type="ECO:0000256" key="5">
    <source>
        <dbReference type="ARBA" id="ARBA00022827"/>
    </source>
</evidence>
<dbReference type="Pfam" id="PF04082">
    <property type="entry name" value="Fungal_trans"/>
    <property type="match status" value="1"/>
</dbReference>
<dbReference type="Gene3D" id="4.10.240.10">
    <property type="entry name" value="Zn(2)-C6 fungal-type DNA-binding domain"/>
    <property type="match status" value="1"/>
</dbReference>
<keyword evidence="7" id="KW-0238">DNA-binding</keyword>
<gene>
    <name evidence="12" type="ORF">TRUGW13939_03443</name>
</gene>
<dbReference type="CDD" id="cd00067">
    <property type="entry name" value="GAL4"/>
    <property type="match status" value="1"/>
</dbReference>
<feature type="region of interest" description="Disordered" evidence="10">
    <location>
        <begin position="561"/>
        <end position="596"/>
    </location>
</feature>
<dbReference type="InterPro" id="IPR001138">
    <property type="entry name" value="Zn2Cys6_DnaBD"/>
</dbReference>
<comment type="cofactor">
    <cofactor evidence="1">
        <name>FAD</name>
        <dbReference type="ChEBI" id="CHEBI:57692"/>
    </cofactor>
</comment>
<dbReference type="GO" id="GO:0006351">
    <property type="term" value="P:DNA-templated transcription"/>
    <property type="evidence" value="ECO:0007669"/>
    <property type="project" value="InterPro"/>
</dbReference>
<keyword evidence="3" id="KW-0285">Flavoprotein</keyword>
<evidence type="ECO:0000256" key="9">
    <source>
        <dbReference type="ARBA" id="ARBA00023242"/>
    </source>
</evidence>